<dbReference type="Proteomes" id="UP000702544">
    <property type="component" value="Unassembled WGS sequence"/>
</dbReference>
<gene>
    <name evidence="3" type="ORF">GWO12_15865</name>
</gene>
<dbReference type="EMBL" id="JAACAK010000133">
    <property type="protein sequence ID" value="NIR76557.1"/>
    <property type="molecule type" value="Genomic_DNA"/>
</dbReference>
<keyword evidence="1" id="KW-0175">Coiled coil</keyword>
<reference evidence="3 4" key="1">
    <citation type="submission" date="2020-01" db="EMBL/GenBank/DDBJ databases">
        <title>Genomes assembled from Gulf of Kutch pelagic sediment metagenomes.</title>
        <authorList>
            <person name="Chandrashekar M."/>
            <person name="Mahajan M.S."/>
            <person name="Dave K.J."/>
            <person name="Vatsa P."/>
            <person name="Nathani N.M."/>
        </authorList>
    </citation>
    <scope>NUCLEOTIDE SEQUENCE [LARGE SCALE GENOMIC DNA]</scope>
    <source>
        <strain evidence="3">KS3-K002</strain>
    </source>
</reference>
<name>A0AAE4ZC28_9BACT</name>
<organism evidence="3 4">
    <name type="scientific">Candidatus Kutchimonas denitrificans</name>
    <dbReference type="NCBI Taxonomy" id="3056748"/>
    <lineage>
        <taxon>Bacteria</taxon>
        <taxon>Pseudomonadati</taxon>
        <taxon>Gemmatimonadota</taxon>
        <taxon>Gemmatimonadia</taxon>
        <taxon>Candidatus Palauibacterales</taxon>
        <taxon>Candidatus Palauibacteraceae</taxon>
        <taxon>Candidatus Kutchimonas</taxon>
    </lineage>
</organism>
<evidence type="ECO:0000259" key="2">
    <source>
        <dbReference type="Pfam" id="PF24481"/>
    </source>
</evidence>
<dbReference type="Pfam" id="PF24481">
    <property type="entry name" value="CT398_CC"/>
    <property type="match status" value="1"/>
</dbReference>
<dbReference type="AlphaFoldDB" id="A0AAE4ZC28"/>
<sequence>MNSASDNESLLQQLLDLHRIDSEIVDLEREIQGSKEALTAMHEGVAGLDDALERIDTELEHARREARALERAVDEKRDALNRLRNRTNKVQNERQYSAATLEFDLVRQDLRKLEDQTLEKMQVVEELEDLRKEKAAGLEGAKIEAGPRGQQLEERVKELEEQLAIKRDRRHNLAIRIDDSALALYDRIHSGRSRLAMAPLTEDMACGNCFTAVTTMQEMEIRGMSKLITCEGCGVILYPTHLDK</sequence>
<dbReference type="Gene3D" id="1.10.287.1490">
    <property type="match status" value="1"/>
</dbReference>
<feature type="domain" description="CT398-like coiled coil hairpin" evidence="2">
    <location>
        <begin position="18"/>
        <end position="190"/>
    </location>
</feature>
<feature type="coiled-coil region" evidence="1">
    <location>
        <begin position="17"/>
        <end position="176"/>
    </location>
</feature>
<evidence type="ECO:0000313" key="4">
    <source>
        <dbReference type="Proteomes" id="UP000702544"/>
    </source>
</evidence>
<evidence type="ECO:0000313" key="3">
    <source>
        <dbReference type="EMBL" id="NIR76557.1"/>
    </source>
</evidence>
<dbReference type="SUPFAM" id="SSF57997">
    <property type="entry name" value="Tropomyosin"/>
    <property type="match status" value="1"/>
</dbReference>
<dbReference type="InterPro" id="IPR056003">
    <property type="entry name" value="CT398_CC_hairpin"/>
</dbReference>
<evidence type="ECO:0000256" key="1">
    <source>
        <dbReference type="SAM" id="Coils"/>
    </source>
</evidence>
<comment type="caution">
    <text evidence="3">The sequence shown here is derived from an EMBL/GenBank/DDBJ whole genome shotgun (WGS) entry which is preliminary data.</text>
</comment>
<protein>
    <recommendedName>
        <fullName evidence="2">CT398-like coiled coil hairpin domain-containing protein</fullName>
    </recommendedName>
</protein>
<accession>A0AAE4ZC28</accession>
<proteinExistence type="predicted"/>